<dbReference type="Gramene" id="OGLUM06G14460.1">
    <property type="protein sequence ID" value="OGLUM06G14460.1"/>
    <property type="gene ID" value="OGLUM06G14460"/>
</dbReference>
<evidence type="ECO:0000313" key="2">
    <source>
        <dbReference type="EnsemblPlants" id="OGLUM06G14460.1"/>
    </source>
</evidence>
<protein>
    <submittedName>
        <fullName evidence="2">Uncharacterized protein</fullName>
    </submittedName>
</protein>
<evidence type="ECO:0000313" key="3">
    <source>
        <dbReference type="Proteomes" id="UP000026961"/>
    </source>
</evidence>
<reference evidence="2" key="2">
    <citation type="submission" date="2018-05" db="EMBL/GenBank/DDBJ databases">
        <title>OgluRS3 (Oryza glumaepatula Reference Sequence Version 3).</title>
        <authorList>
            <person name="Zhang J."/>
            <person name="Kudrna D."/>
            <person name="Lee S."/>
            <person name="Talag J."/>
            <person name="Welchert J."/>
            <person name="Wing R.A."/>
        </authorList>
    </citation>
    <scope>NUCLEOTIDE SEQUENCE [LARGE SCALE GENOMIC DNA]</scope>
</reference>
<evidence type="ECO:0000256" key="1">
    <source>
        <dbReference type="SAM" id="MobiDB-lite"/>
    </source>
</evidence>
<dbReference type="Proteomes" id="UP000026961">
    <property type="component" value="Chromosome 6"/>
</dbReference>
<sequence length="128" mass="12611">MPSNSSCIHCFCSAVNLVRNRFLGIPAPPGGGAVAAGDITYSGSLCACPLEPSENSSPSTPGSRTSGVSSSRCSWPWSTFAGMGGAGSASGGGGGGDPSSSQQWKLQWQPHAAHLSDVGSAGSPPTTA</sequence>
<name>A0A0E0A946_9ORYZ</name>
<organism evidence="2">
    <name type="scientific">Oryza glumipatula</name>
    <dbReference type="NCBI Taxonomy" id="40148"/>
    <lineage>
        <taxon>Eukaryota</taxon>
        <taxon>Viridiplantae</taxon>
        <taxon>Streptophyta</taxon>
        <taxon>Embryophyta</taxon>
        <taxon>Tracheophyta</taxon>
        <taxon>Spermatophyta</taxon>
        <taxon>Magnoliopsida</taxon>
        <taxon>Liliopsida</taxon>
        <taxon>Poales</taxon>
        <taxon>Poaceae</taxon>
        <taxon>BOP clade</taxon>
        <taxon>Oryzoideae</taxon>
        <taxon>Oryzeae</taxon>
        <taxon>Oryzinae</taxon>
        <taxon>Oryza</taxon>
    </lineage>
</organism>
<accession>A0A0E0A946</accession>
<reference evidence="2" key="1">
    <citation type="submission" date="2015-04" db="UniProtKB">
        <authorList>
            <consortium name="EnsemblPlants"/>
        </authorList>
    </citation>
    <scope>IDENTIFICATION</scope>
</reference>
<dbReference type="AlphaFoldDB" id="A0A0E0A946"/>
<keyword evidence="3" id="KW-1185">Reference proteome</keyword>
<feature type="compositionally biased region" description="Gly residues" evidence="1">
    <location>
        <begin position="82"/>
        <end position="97"/>
    </location>
</feature>
<dbReference type="HOGENOM" id="CLU_1963038_0_0_1"/>
<feature type="region of interest" description="Disordered" evidence="1">
    <location>
        <begin position="51"/>
        <end position="128"/>
    </location>
</feature>
<proteinExistence type="predicted"/>
<feature type="compositionally biased region" description="Low complexity" evidence="1">
    <location>
        <begin position="56"/>
        <end position="74"/>
    </location>
</feature>
<dbReference type="EnsemblPlants" id="OGLUM06G14460.1">
    <property type="protein sequence ID" value="OGLUM06G14460.1"/>
    <property type="gene ID" value="OGLUM06G14460"/>
</dbReference>